<dbReference type="CDD" id="cd07079">
    <property type="entry name" value="ALDH_F18-19_ProA-GPR"/>
    <property type="match status" value="1"/>
</dbReference>
<comment type="caution">
    <text evidence="10">The sequence shown here is derived from an EMBL/GenBank/DDBJ whole genome shotgun (WGS) entry which is preliminary data.</text>
</comment>
<dbReference type="SUPFAM" id="SSF53720">
    <property type="entry name" value="ALDH-like"/>
    <property type="match status" value="1"/>
</dbReference>
<dbReference type="NCBIfam" id="NF001221">
    <property type="entry name" value="PRK00197.1"/>
    <property type="match status" value="1"/>
</dbReference>
<dbReference type="PANTHER" id="PTHR11063:SF8">
    <property type="entry name" value="DELTA-1-PYRROLINE-5-CARBOXYLATE SYNTHASE"/>
    <property type="match status" value="1"/>
</dbReference>
<dbReference type="InterPro" id="IPR000965">
    <property type="entry name" value="GPR_dom"/>
</dbReference>
<keyword evidence="2 7" id="KW-0028">Amino-acid biosynthesis</keyword>
<dbReference type="Gene3D" id="3.40.605.10">
    <property type="entry name" value="Aldehyde Dehydrogenase, Chain A, domain 1"/>
    <property type="match status" value="1"/>
</dbReference>
<dbReference type="InterPro" id="IPR016162">
    <property type="entry name" value="Ald_DH_N"/>
</dbReference>
<dbReference type="InterPro" id="IPR015590">
    <property type="entry name" value="Aldehyde_DH_dom"/>
</dbReference>
<dbReference type="NCBIfam" id="TIGR00407">
    <property type="entry name" value="proA"/>
    <property type="match status" value="1"/>
</dbReference>
<dbReference type="GO" id="GO:0005737">
    <property type="term" value="C:cytoplasm"/>
    <property type="evidence" value="ECO:0007669"/>
    <property type="project" value="UniProtKB-SubCell"/>
</dbReference>
<dbReference type="PANTHER" id="PTHR11063">
    <property type="entry name" value="GLUTAMATE SEMIALDEHYDE DEHYDROGENASE"/>
    <property type="match status" value="1"/>
</dbReference>
<dbReference type="EC" id="1.2.1.41" evidence="7"/>
<evidence type="ECO:0000313" key="10">
    <source>
        <dbReference type="EMBL" id="GEO35785.1"/>
    </source>
</evidence>
<dbReference type="EMBL" id="BJYY01000022">
    <property type="protein sequence ID" value="GEO35785.1"/>
    <property type="molecule type" value="Genomic_DNA"/>
</dbReference>
<evidence type="ECO:0000256" key="2">
    <source>
        <dbReference type="ARBA" id="ARBA00022605"/>
    </source>
</evidence>
<keyword evidence="11" id="KW-1185">Reference proteome</keyword>
<dbReference type="InterPro" id="IPR020593">
    <property type="entry name" value="G-glutamylP_reductase_CS"/>
</dbReference>
<dbReference type="GO" id="GO:0050661">
    <property type="term" value="F:NADP binding"/>
    <property type="evidence" value="ECO:0007669"/>
    <property type="project" value="InterPro"/>
</dbReference>
<organism evidence="10 11">
    <name type="scientific">Cellulomonas aerilata</name>
    <dbReference type="NCBI Taxonomy" id="515326"/>
    <lineage>
        <taxon>Bacteria</taxon>
        <taxon>Bacillati</taxon>
        <taxon>Actinomycetota</taxon>
        <taxon>Actinomycetes</taxon>
        <taxon>Micrococcales</taxon>
        <taxon>Cellulomonadaceae</taxon>
        <taxon>Cellulomonas</taxon>
    </lineage>
</organism>
<evidence type="ECO:0000256" key="8">
    <source>
        <dbReference type="SAM" id="MobiDB-lite"/>
    </source>
</evidence>
<comment type="subcellular location">
    <subcellularLocation>
        <location evidence="7">Cytoplasm</location>
    </subcellularLocation>
</comment>
<dbReference type="OrthoDB" id="9809970at2"/>
<gene>
    <name evidence="7 10" type="primary">proA</name>
    <name evidence="10" type="ORF">CAE01nite_35100</name>
</gene>
<evidence type="ECO:0000256" key="5">
    <source>
        <dbReference type="ARBA" id="ARBA00023002"/>
    </source>
</evidence>
<protein>
    <recommendedName>
        <fullName evidence="7">Gamma-glutamyl phosphate reductase</fullName>
        <shortName evidence="7">GPR</shortName>
        <ecNumber evidence="7">1.2.1.41</ecNumber>
    </recommendedName>
    <alternativeName>
        <fullName evidence="7">Glutamate-5-semialdehyde dehydrogenase</fullName>
    </alternativeName>
    <alternativeName>
        <fullName evidence="7">Glutamyl-gamma-semialdehyde dehydrogenase</fullName>
        <shortName evidence="7">GSA dehydrogenase</shortName>
    </alternativeName>
</protein>
<keyword evidence="5 7" id="KW-0560">Oxidoreductase</keyword>
<evidence type="ECO:0000256" key="7">
    <source>
        <dbReference type="HAMAP-Rule" id="MF_00412"/>
    </source>
</evidence>
<dbReference type="FunFam" id="3.40.309.10:FF:000006">
    <property type="entry name" value="Gamma-glutamyl phosphate reductase"/>
    <property type="match status" value="1"/>
</dbReference>
<comment type="catalytic activity">
    <reaction evidence="6 7">
        <text>L-glutamate 5-semialdehyde + phosphate + NADP(+) = L-glutamyl 5-phosphate + NADPH + H(+)</text>
        <dbReference type="Rhea" id="RHEA:19541"/>
        <dbReference type="ChEBI" id="CHEBI:15378"/>
        <dbReference type="ChEBI" id="CHEBI:43474"/>
        <dbReference type="ChEBI" id="CHEBI:57783"/>
        <dbReference type="ChEBI" id="CHEBI:58066"/>
        <dbReference type="ChEBI" id="CHEBI:58274"/>
        <dbReference type="ChEBI" id="CHEBI:58349"/>
        <dbReference type="EC" id="1.2.1.41"/>
    </reaction>
</comment>
<sequence>MTTLTDATTASAPTDSPTDPVRDAVLDVARRAKVASRALAMATRAQKDSALLALADALVAATDEIVAANEVDVRRGRENGTSVGLLDRLTLTPDRVEAIAAALRELAALPDPVGEVVRGSTLPNGLRLRQVRVPMGVVGMIYEARPNVTVDAAGLALKSGNAVILRGGSAAATSNEVIVGVLSRALVAQGLPADAVQSIDAYGREGAVALMHARGLVDLLVPRGGADLIQTVVRESTVPVVETGVGNCHVYVDASADPAMALPILLNSKTQRTGVCNAAETLLVHADAAPAFLPLALAALAEAGVVVHGDARTAALAPAGVAVVPATDDDWAREYLALEIAVGVVDDLDGALEHIRTWTSGHTEAIVTRDLTSSERFVAELDSAAIMVNASTRFTDGGQFGLGAEIGISTQKLHARGPMGLGELTTTKWIVQGDGQIRS</sequence>
<evidence type="ECO:0000256" key="4">
    <source>
        <dbReference type="ARBA" id="ARBA00022857"/>
    </source>
</evidence>
<reference evidence="10 11" key="1">
    <citation type="submission" date="2019-07" db="EMBL/GenBank/DDBJ databases">
        <title>Whole genome shotgun sequence of Cellulomonas aerilata NBRC 106308.</title>
        <authorList>
            <person name="Hosoyama A."/>
            <person name="Uohara A."/>
            <person name="Ohji S."/>
            <person name="Ichikawa N."/>
        </authorList>
    </citation>
    <scope>NUCLEOTIDE SEQUENCE [LARGE SCALE GENOMIC DNA]</scope>
    <source>
        <strain evidence="10 11">NBRC 106308</strain>
    </source>
</reference>
<dbReference type="InterPro" id="IPR016163">
    <property type="entry name" value="Ald_DH_C"/>
</dbReference>
<accession>A0A512DH41</accession>
<keyword evidence="3 7" id="KW-0641">Proline biosynthesis</keyword>
<dbReference type="InterPro" id="IPR016161">
    <property type="entry name" value="Ald_DH/histidinol_DH"/>
</dbReference>
<evidence type="ECO:0000259" key="9">
    <source>
        <dbReference type="Pfam" id="PF00171"/>
    </source>
</evidence>
<dbReference type="Gene3D" id="3.40.309.10">
    <property type="entry name" value="Aldehyde Dehydrogenase, Chain A, domain 2"/>
    <property type="match status" value="1"/>
</dbReference>
<dbReference type="Pfam" id="PF00171">
    <property type="entry name" value="Aldedh"/>
    <property type="match status" value="1"/>
</dbReference>
<comment type="similarity">
    <text evidence="7">Belongs to the gamma-glutamyl phosphate reductase family.</text>
</comment>
<keyword evidence="4 7" id="KW-0521">NADP</keyword>
<dbReference type="GO" id="GO:0055129">
    <property type="term" value="P:L-proline biosynthetic process"/>
    <property type="evidence" value="ECO:0007669"/>
    <property type="project" value="UniProtKB-UniRule"/>
</dbReference>
<dbReference type="PROSITE" id="PS01223">
    <property type="entry name" value="PROA"/>
    <property type="match status" value="1"/>
</dbReference>
<name>A0A512DH41_9CELL</name>
<comment type="function">
    <text evidence="7">Catalyzes the NADPH-dependent reduction of L-glutamate 5-phosphate into L-glutamate 5-semialdehyde and phosphate. The product spontaneously undergoes cyclization to form 1-pyrroline-5-carboxylate.</text>
</comment>
<dbReference type="PIRSF" id="PIRSF000151">
    <property type="entry name" value="GPR"/>
    <property type="match status" value="1"/>
</dbReference>
<proteinExistence type="inferred from homology"/>
<dbReference type="InterPro" id="IPR012134">
    <property type="entry name" value="Glu-5-SA_DH"/>
</dbReference>
<evidence type="ECO:0000256" key="3">
    <source>
        <dbReference type="ARBA" id="ARBA00022650"/>
    </source>
</evidence>
<evidence type="ECO:0000256" key="6">
    <source>
        <dbReference type="ARBA" id="ARBA00049024"/>
    </source>
</evidence>
<feature type="compositionally biased region" description="Low complexity" evidence="8">
    <location>
        <begin position="1"/>
        <end position="19"/>
    </location>
</feature>
<keyword evidence="7" id="KW-0963">Cytoplasm</keyword>
<evidence type="ECO:0000256" key="1">
    <source>
        <dbReference type="ARBA" id="ARBA00004985"/>
    </source>
</evidence>
<feature type="region of interest" description="Disordered" evidence="8">
    <location>
        <begin position="1"/>
        <end position="21"/>
    </location>
</feature>
<dbReference type="AlphaFoldDB" id="A0A512DH41"/>
<dbReference type="UniPathway" id="UPA00098">
    <property type="reaction ID" value="UER00360"/>
</dbReference>
<dbReference type="HAMAP" id="MF_00412">
    <property type="entry name" value="ProA"/>
    <property type="match status" value="1"/>
</dbReference>
<dbReference type="GO" id="GO:0004350">
    <property type="term" value="F:glutamate-5-semialdehyde dehydrogenase activity"/>
    <property type="evidence" value="ECO:0007669"/>
    <property type="project" value="UniProtKB-UniRule"/>
</dbReference>
<comment type="pathway">
    <text evidence="1 7">Amino-acid biosynthesis; L-proline biosynthesis; L-glutamate 5-semialdehyde from L-glutamate: step 2/2.</text>
</comment>
<dbReference type="Proteomes" id="UP000321181">
    <property type="component" value="Unassembled WGS sequence"/>
</dbReference>
<feature type="domain" description="Aldehyde dehydrogenase" evidence="9">
    <location>
        <begin position="25"/>
        <end position="303"/>
    </location>
</feature>
<evidence type="ECO:0000313" key="11">
    <source>
        <dbReference type="Proteomes" id="UP000321181"/>
    </source>
</evidence>
<dbReference type="RefSeq" id="WP_146906822.1">
    <property type="nucleotide sequence ID" value="NZ_BAAARM010000007.1"/>
</dbReference>